<proteinExistence type="predicted"/>
<evidence type="ECO:0000256" key="1">
    <source>
        <dbReference type="SAM" id="MobiDB-lite"/>
    </source>
</evidence>
<gene>
    <name evidence="2" type="ORF">CBZ_21700</name>
</gene>
<evidence type="ECO:0000313" key="3">
    <source>
        <dbReference type="Proteomes" id="UP000289954"/>
    </source>
</evidence>
<keyword evidence="3" id="KW-1185">Reference proteome</keyword>
<reference evidence="2 3" key="1">
    <citation type="submission" date="2019-01" db="EMBL/GenBank/DDBJ databases">
        <title>Draft genome sequence of Cellulomonas takizawaensis strain TKZ-21.</title>
        <authorList>
            <person name="Yamamura H."/>
            <person name="Hayashi T."/>
            <person name="Hamada M."/>
            <person name="Serisawa Y."/>
            <person name="Matsuyama K."/>
            <person name="Nakagawa Y."/>
            <person name="Otoguro M."/>
            <person name="Yanagida F."/>
            <person name="Hayakawa M."/>
        </authorList>
    </citation>
    <scope>NUCLEOTIDE SEQUENCE [LARGE SCALE GENOMIC DNA]</scope>
    <source>
        <strain evidence="2 3">NBRC12680</strain>
    </source>
</reference>
<accession>A0A402DSM1</accession>
<sequence>MTALELSPRWSGYEDRSDATERWRARVLTELGTEMAPEHELFGRVAHVEAFFEASDDVLVRLREVTEQQCEPCSDVPRPDGPRSGDAAPSLVDLLRADDDIEFEPPRAPVRPRGWEV</sequence>
<dbReference type="RefSeq" id="WP_130781719.1">
    <property type="nucleotide sequence ID" value="NZ_BIMR01000173.1"/>
</dbReference>
<feature type="region of interest" description="Disordered" evidence="1">
    <location>
        <begin position="70"/>
        <end position="89"/>
    </location>
</feature>
<dbReference type="OrthoDB" id="3396949at2"/>
<name>A0A402DSM1_9CELL</name>
<dbReference type="Proteomes" id="UP000289954">
    <property type="component" value="Unassembled WGS sequence"/>
</dbReference>
<protein>
    <submittedName>
        <fullName evidence="2">Uncharacterized protein</fullName>
    </submittedName>
</protein>
<dbReference type="AlphaFoldDB" id="A0A402DSM1"/>
<comment type="caution">
    <text evidence="2">The sequence shown here is derived from an EMBL/GenBank/DDBJ whole genome shotgun (WGS) entry which is preliminary data.</text>
</comment>
<organism evidence="2 3">
    <name type="scientific">Cellulomonas biazotea</name>
    <dbReference type="NCBI Taxonomy" id="1709"/>
    <lineage>
        <taxon>Bacteria</taxon>
        <taxon>Bacillati</taxon>
        <taxon>Actinomycetota</taxon>
        <taxon>Actinomycetes</taxon>
        <taxon>Micrococcales</taxon>
        <taxon>Cellulomonadaceae</taxon>
        <taxon>Cellulomonas</taxon>
    </lineage>
</organism>
<evidence type="ECO:0000313" key="2">
    <source>
        <dbReference type="EMBL" id="GCE77114.1"/>
    </source>
</evidence>
<dbReference type="EMBL" id="BIMR01000173">
    <property type="protein sequence ID" value="GCE77114.1"/>
    <property type="molecule type" value="Genomic_DNA"/>
</dbReference>